<evidence type="ECO:0000256" key="2">
    <source>
        <dbReference type="ARBA" id="ARBA00022898"/>
    </source>
</evidence>
<comment type="similarity">
    <text evidence="4">Belongs to the serine/threonine dehydratase family. DsdA subfamily.</text>
</comment>
<feature type="modified residue" description="N6-(pyridoxal phosphate)lysine" evidence="4">
    <location>
        <position position="106"/>
    </location>
</feature>
<accession>A0A7K3NRF5</accession>
<evidence type="ECO:0000256" key="1">
    <source>
        <dbReference type="ARBA" id="ARBA00001933"/>
    </source>
</evidence>
<protein>
    <recommendedName>
        <fullName evidence="4">Probable D-serine dehydratase</fullName>
        <ecNumber evidence="4">4.3.1.18</ecNumber>
    </recommendedName>
    <alternativeName>
        <fullName evidence="4">D-serine deaminase</fullName>
        <shortName evidence="4">DSD</shortName>
    </alternativeName>
</protein>
<dbReference type="EC" id="4.3.1.18" evidence="4"/>
<dbReference type="PANTHER" id="PTHR48078">
    <property type="entry name" value="THREONINE DEHYDRATASE, MITOCHONDRIAL-RELATED"/>
    <property type="match status" value="1"/>
</dbReference>
<dbReference type="InterPro" id="IPR011780">
    <property type="entry name" value="D_Ser_am_lyase"/>
</dbReference>
<evidence type="ECO:0000256" key="3">
    <source>
        <dbReference type="ARBA" id="ARBA00023239"/>
    </source>
</evidence>
<dbReference type="InterPro" id="IPR001926">
    <property type="entry name" value="TrpB-like_PALP"/>
</dbReference>
<dbReference type="GO" id="GO:0009097">
    <property type="term" value="P:isoleucine biosynthetic process"/>
    <property type="evidence" value="ECO:0007669"/>
    <property type="project" value="TreeGrafter"/>
</dbReference>
<dbReference type="NCBIfam" id="NF002823">
    <property type="entry name" value="PRK02991.1"/>
    <property type="match status" value="1"/>
</dbReference>
<dbReference type="InterPro" id="IPR036052">
    <property type="entry name" value="TrpB-like_PALP_sf"/>
</dbReference>
<dbReference type="GO" id="GO:0030170">
    <property type="term" value="F:pyridoxal phosphate binding"/>
    <property type="evidence" value="ECO:0007669"/>
    <property type="project" value="InterPro"/>
</dbReference>
<gene>
    <name evidence="4" type="primary">dsdA</name>
    <name evidence="6" type="ORF">G3N56_18770</name>
</gene>
<comment type="catalytic activity">
    <reaction evidence="4">
        <text>D-serine = pyruvate + NH4(+)</text>
        <dbReference type="Rhea" id="RHEA:13977"/>
        <dbReference type="ChEBI" id="CHEBI:15361"/>
        <dbReference type="ChEBI" id="CHEBI:28938"/>
        <dbReference type="ChEBI" id="CHEBI:35247"/>
        <dbReference type="EC" id="4.3.1.18"/>
    </reaction>
</comment>
<dbReference type="GO" id="GO:0036088">
    <property type="term" value="P:D-serine catabolic process"/>
    <property type="evidence" value="ECO:0007669"/>
    <property type="project" value="TreeGrafter"/>
</dbReference>
<keyword evidence="7" id="KW-1185">Reference proteome</keyword>
<dbReference type="HAMAP" id="MF_01030">
    <property type="entry name" value="D_Ser_dehydrat"/>
    <property type="match status" value="1"/>
</dbReference>
<evidence type="ECO:0000313" key="7">
    <source>
        <dbReference type="Proteomes" id="UP000469724"/>
    </source>
</evidence>
<reference evidence="6 7" key="1">
    <citation type="submission" date="2020-02" db="EMBL/GenBank/DDBJ databases">
        <title>Comparative genomics of sulfur disproportionating microorganisms.</title>
        <authorList>
            <person name="Ward L.M."/>
            <person name="Bertran E."/>
            <person name="Johnston D.T."/>
        </authorList>
    </citation>
    <scope>NUCLEOTIDE SEQUENCE [LARGE SCALE GENOMIC DNA]</scope>
    <source>
        <strain evidence="6 7">DSM 3696</strain>
    </source>
</reference>
<name>A0A7K3NRF5_9BACT</name>
<comment type="caution">
    <text evidence="6">The sequence shown here is derived from an EMBL/GenBank/DDBJ whole genome shotgun (WGS) entry which is preliminary data.</text>
</comment>
<dbReference type="GO" id="GO:0008721">
    <property type="term" value="F:D-serine ammonia-lyase activity"/>
    <property type="evidence" value="ECO:0007669"/>
    <property type="project" value="UniProtKB-EC"/>
</dbReference>
<evidence type="ECO:0000313" key="6">
    <source>
        <dbReference type="EMBL" id="NDY58784.1"/>
    </source>
</evidence>
<dbReference type="Gene3D" id="3.40.50.1100">
    <property type="match status" value="2"/>
</dbReference>
<dbReference type="GO" id="GO:0016836">
    <property type="term" value="F:hydro-lyase activity"/>
    <property type="evidence" value="ECO:0007669"/>
    <property type="project" value="UniProtKB-UniRule"/>
</dbReference>
<dbReference type="AlphaFoldDB" id="A0A7K3NRF5"/>
<dbReference type="NCBIfam" id="TIGR02035">
    <property type="entry name" value="D_Ser_am_lyase"/>
    <property type="match status" value="1"/>
</dbReference>
<dbReference type="SUPFAM" id="SSF53686">
    <property type="entry name" value="Tryptophan synthase beta subunit-like PLP-dependent enzymes"/>
    <property type="match status" value="1"/>
</dbReference>
<sequence length="433" mass="45404">MEKRLRQARPFFWENPARRPVAACGEVLAVHAPGVAAARERFTRFAPLLADLFPELRAVGGVIASQLLPIPGLADVWRDPEGNAAFSPERLFLKGDHDLPVAGSVKARGGVHAVLCVAERLALAQGLVSSPQDDYRRLAEAKARTFFAGHRLSVGSTGNLGLSIGVMGRALGLGVDVHMSREAREWKKKRLRDVGARVVEHASDYSAACAVARAEAQGRDDLHFIDDENSLDLFYGYAVAAGELAAQLTAAGLSPSPERPVSLYLPCGVGGAPGGIALGARLLWGDAAVISFVEPVQAPCFLYGLASGRHEAASVAELGLTLATEADGLAVGRPSRFVGRLMEPLLDACVTVADAGLLRHLAALYAAHGIEVEPSAAAGLAGMEVVCGDPDGWRFVRDRKAASGVLVAWATGGRLVPEAEHAAFRTKAAGLAG</sequence>
<keyword evidence="2 4" id="KW-0663">Pyridoxal phosphate</keyword>
<dbReference type="InterPro" id="IPR050147">
    <property type="entry name" value="Ser/Thr_Dehydratase"/>
</dbReference>
<evidence type="ECO:0000259" key="5">
    <source>
        <dbReference type="Pfam" id="PF00291"/>
    </source>
</evidence>
<keyword evidence="3 4" id="KW-0456">Lyase</keyword>
<dbReference type="PANTHER" id="PTHR48078:SF9">
    <property type="entry name" value="D-SERINE DEHYDRATASE"/>
    <property type="match status" value="1"/>
</dbReference>
<evidence type="ECO:0000256" key="4">
    <source>
        <dbReference type="HAMAP-Rule" id="MF_01030"/>
    </source>
</evidence>
<organism evidence="6 7">
    <name type="scientific">Desulfolutivibrio sulfodismutans</name>
    <dbReference type="NCBI Taxonomy" id="63561"/>
    <lineage>
        <taxon>Bacteria</taxon>
        <taxon>Pseudomonadati</taxon>
        <taxon>Thermodesulfobacteriota</taxon>
        <taxon>Desulfovibrionia</taxon>
        <taxon>Desulfovibrionales</taxon>
        <taxon>Desulfovibrionaceae</taxon>
        <taxon>Desulfolutivibrio</taxon>
    </lineage>
</organism>
<dbReference type="EMBL" id="JAAGRQ010000142">
    <property type="protein sequence ID" value="NDY58784.1"/>
    <property type="molecule type" value="Genomic_DNA"/>
</dbReference>
<dbReference type="Pfam" id="PF00291">
    <property type="entry name" value="PALP"/>
    <property type="match status" value="1"/>
</dbReference>
<dbReference type="Proteomes" id="UP000469724">
    <property type="component" value="Unassembled WGS sequence"/>
</dbReference>
<proteinExistence type="inferred from homology"/>
<feature type="domain" description="Tryptophan synthase beta chain-like PALP" evidence="5">
    <location>
        <begin position="89"/>
        <end position="392"/>
    </location>
</feature>
<comment type="cofactor">
    <cofactor evidence="1 4">
        <name>pyridoxal 5'-phosphate</name>
        <dbReference type="ChEBI" id="CHEBI:597326"/>
    </cofactor>
</comment>